<dbReference type="Gene3D" id="1.20.1270.60">
    <property type="entry name" value="Arfaptin homology (AH) domain/BAR domain"/>
    <property type="match status" value="1"/>
</dbReference>
<name>A0A8S0SHT7_OLEEU</name>
<keyword evidence="4" id="KW-1185">Reference proteome</keyword>
<feature type="compositionally biased region" description="Polar residues" evidence="1">
    <location>
        <begin position="615"/>
        <end position="624"/>
    </location>
</feature>
<organism evidence="3 4">
    <name type="scientific">Olea europaea subsp. europaea</name>
    <dbReference type="NCBI Taxonomy" id="158383"/>
    <lineage>
        <taxon>Eukaryota</taxon>
        <taxon>Viridiplantae</taxon>
        <taxon>Streptophyta</taxon>
        <taxon>Embryophyta</taxon>
        <taxon>Tracheophyta</taxon>
        <taxon>Spermatophyta</taxon>
        <taxon>Magnoliopsida</taxon>
        <taxon>eudicotyledons</taxon>
        <taxon>Gunneridae</taxon>
        <taxon>Pentapetalae</taxon>
        <taxon>asterids</taxon>
        <taxon>lamiids</taxon>
        <taxon>Lamiales</taxon>
        <taxon>Oleaceae</taxon>
        <taxon>Oleeae</taxon>
        <taxon>Olea</taxon>
    </lineage>
</organism>
<evidence type="ECO:0000313" key="3">
    <source>
        <dbReference type="EMBL" id="CAA2991425.1"/>
    </source>
</evidence>
<comment type="caution">
    <text evidence="3">The sequence shown here is derived from an EMBL/GenBank/DDBJ whole genome shotgun (WGS) entry which is preliminary data.</text>
</comment>
<feature type="region of interest" description="Disordered" evidence="1">
    <location>
        <begin position="591"/>
        <end position="624"/>
    </location>
</feature>
<reference evidence="3 4" key="1">
    <citation type="submission" date="2019-12" db="EMBL/GenBank/DDBJ databases">
        <authorList>
            <person name="Alioto T."/>
            <person name="Alioto T."/>
            <person name="Gomez Garrido J."/>
        </authorList>
    </citation>
    <scope>NUCLEOTIDE SEQUENCE [LARGE SCALE GENOMIC DNA]</scope>
</reference>
<dbReference type="PANTHER" id="PTHR34119">
    <property type="entry name" value="HYDROXYPROLINE-RICH GLYCOPROTEIN-LIKE"/>
    <property type="match status" value="1"/>
</dbReference>
<feature type="region of interest" description="Disordered" evidence="1">
    <location>
        <begin position="417"/>
        <end position="448"/>
    </location>
</feature>
<dbReference type="InterPro" id="IPR027267">
    <property type="entry name" value="AH/BAR_dom_sf"/>
</dbReference>
<accession>A0A8S0SHT7</accession>
<feature type="domain" description="BAR" evidence="2">
    <location>
        <begin position="30"/>
        <end position="226"/>
    </location>
</feature>
<dbReference type="InterPro" id="IPR037488">
    <property type="entry name" value="At2g33490-like"/>
</dbReference>
<dbReference type="OrthoDB" id="1925034at2759"/>
<dbReference type="AlphaFoldDB" id="A0A8S0SHT7"/>
<evidence type="ECO:0000259" key="2">
    <source>
        <dbReference type="Pfam" id="PF03114"/>
    </source>
</evidence>
<dbReference type="Gramene" id="OE9A051395T5">
    <property type="protein sequence ID" value="OE9A051395C5"/>
    <property type="gene ID" value="OE9A051395"/>
</dbReference>
<dbReference type="Pfam" id="PF03114">
    <property type="entry name" value="BAR"/>
    <property type="match status" value="1"/>
</dbReference>
<dbReference type="InterPro" id="IPR004148">
    <property type="entry name" value="BAR_dom"/>
</dbReference>
<dbReference type="GO" id="GO:0005737">
    <property type="term" value="C:cytoplasm"/>
    <property type="evidence" value="ECO:0007669"/>
    <property type="project" value="InterPro"/>
</dbReference>
<feature type="compositionally biased region" description="Polar residues" evidence="1">
    <location>
        <begin position="417"/>
        <end position="446"/>
    </location>
</feature>
<feature type="compositionally biased region" description="Acidic residues" evidence="1">
    <location>
        <begin position="254"/>
        <end position="277"/>
    </location>
</feature>
<feature type="compositionally biased region" description="Low complexity" evidence="1">
    <location>
        <begin position="604"/>
        <end position="614"/>
    </location>
</feature>
<dbReference type="Proteomes" id="UP000594638">
    <property type="component" value="Unassembled WGS sequence"/>
</dbReference>
<dbReference type="CDD" id="cd07307">
    <property type="entry name" value="BAR"/>
    <property type="match status" value="1"/>
</dbReference>
<protein>
    <submittedName>
        <fullName evidence="3">Uncharacterized protein At2g33490-like</fullName>
    </submittedName>
</protein>
<dbReference type="EMBL" id="CACTIH010005425">
    <property type="protein sequence ID" value="CAA2991425.1"/>
    <property type="molecule type" value="Genomic_DNA"/>
</dbReference>
<evidence type="ECO:0000256" key="1">
    <source>
        <dbReference type="SAM" id="MobiDB-lite"/>
    </source>
</evidence>
<dbReference type="SUPFAM" id="SSF103657">
    <property type="entry name" value="BAR/IMD domain-like"/>
    <property type="match status" value="1"/>
</dbReference>
<dbReference type="PANTHER" id="PTHR34119:SF1">
    <property type="entry name" value="OS04G0394700 PROTEIN"/>
    <property type="match status" value="1"/>
</dbReference>
<gene>
    <name evidence="3" type="ORF">OLEA9_A051395</name>
</gene>
<evidence type="ECO:0000313" key="4">
    <source>
        <dbReference type="Proteomes" id="UP000594638"/>
    </source>
</evidence>
<feature type="region of interest" description="Disordered" evidence="1">
    <location>
        <begin position="244"/>
        <end position="282"/>
    </location>
</feature>
<sequence length="624" mass="69613">MKTSLKKLRRFAMLRQERKERSHHQSLALDELEQATQDMHDMRDCYDRLLSASAATVNSIYEFSESLEEMGDCLLEKTALSDDEESGKVLLMLGKVQFELQKLVDGYRSHVLQTITIPSESLLNELQIVEEMKRRCDGKRDTYEEMMKKYKVKGRSRNSEGECFSSRELRVARDEYDEEANIFVFRMKSLKQGQSHSLLTQAARHHAAQLSFFKKALSSLEAIEPHVKLVSERHHIEYQFSGLEDENGSNIDYDHDESNDDDNDTDDGTATTDDGELSFDYGQNDPVVEVSTLACSMEENLERNPGQNSFSFRREFKTISKSAPLLPEKKFDPAGRLSQLRPSPSHKFASYVLPTPVEIKDPGTRKSDAEAPQPRQARVNLWHSSPLVHNKYEKLVANEKLSGPMILDSESVLKESNINSRGSQLPPSFSDGRSSKQFDPSVASNTKKVKRQAFSGPLTGQPWPNYPNFWSSGPIMSSGYPPFSGSLLRTPLPRPTSTPKLSSCVSPSFVSSPKISELHELPLPPAHLTSKRPSNLVAHSGPLVSKGNELSVSNISMMSTAKSTPPMPETISRSYSIPSEGQMEVALRVPSEASQTLEMADEISTPPLTPTSLPNNRSPSPTSG</sequence>
<proteinExistence type="predicted"/>